<dbReference type="Pfam" id="PF03773">
    <property type="entry name" value="ArsP_1"/>
    <property type="match status" value="1"/>
</dbReference>
<dbReference type="Proteomes" id="UP000092207">
    <property type="component" value="Unassembled WGS sequence"/>
</dbReference>
<feature type="transmembrane region" description="Helical" evidence="8">
    <location>
        <begin position="305"/>
        <end position="325"/>
    </location>
</feature>
<comment type="caution">
    <text evidence="9">The sequence shown here is derived from an EMBL/GenBank/DDBJ whole genome shotgun (WGS) entry which is preliminary data.</text>
</comment>
<keyword evidence="4 8" id="KW-0812">Transmembrane</keyword>
<comment type="subcellular location">
    <subcellularLocation>
        <location evidence="1">Cell membrane</location>
        <topology evidence="1">Multi-pass membrane protein</topology>
    </subcellularLocation>
</comment>
<feature type="transmembrane region" description="Helical" evidence="8">
    <location>
        <begin position="157"/>
        <end position="178"/>
    </location>
</feature>
<dbReference type="RefSeq" id="WP_067307541.1">
    <property type="nucleotide sequence ID" value="NZ_LZJY01000274.1"/>
</dbReference>
<feature type="transmembrane region" description="Helical" evidence="8">
    <location>
        <begin position="80"/>
        <end position="101"/>
    </location>
</feature>
<feature type="transmembrane region" description="Helical" evidence="8">
    <location>
        <begin position="337"/>
        <end position="360"/>
    </location>
</feature>
<reference evidence="9 10" key="1">
    <citation type="submission" date="2016-06" db="EMBL/GenBank/DDBJ databases">
        <authorList>
            <person name="Kjaerup R.B."/>
            <person name="Dalgaard T.S."/>
            <person name="Juul-Madsen H.R."/>
        </authorList>
    </citation>
    <scope>NUCLEOTIDE SEQUENCE [LARGE SCALE GENOMIC DNA]</scope>
    <source>
        <strain evidence="9 10">E2838</strain>
    </source>
</reference>
<keyword evidence="3" id="KW-1003">Cell membrane</keyword>
<dbReference type="PANTHER" id="PTHR43299:SF1">
    <property type="entry name" value="UPF0718 PROTEIN YRAQ"/>
    <property type="match status" value="1"/>
</dbReference>
<sequence>MAMPLKGNAIHAGRRGNVATGVFVTLALFVTGLLWAKWLPYAGKAATAHRTHHWSGSSVLTVGGVHPGDRPTWHAAASFFHAYVASIWPALVVALLISASVQALMPRSWLPRALNRPGRLSSALAGGVAGMPSMMCTCCAAPVAVTLRRNGVTPAAAIAYWLGNPLLNPAVLVFLLFVAPWQWSLTRVVVGAATVLGVGAAVGRLSRPSGPDPTAPGAITPPVDDESAGTPRSFARALLWLALFLLPEYAVLVLLVGAFRGYLLTLGQPAHRGPLLALLLVVVVAVAGTLMVIPTAGEIPILQGLALLGASSGTIGALLITLPAVSVPGAAMVARSFGWKATAAATGIVVGAGLLGAAVLSLL</sequence>
<evidence type="ECO:0000256" key="3">
    <source>
        <dbReference type="ARBA" id="ARBA00022475"/>
    </source>
</evidence>
<organism evidence="9 10">
    <name type="scientific">Mycobacterium scrofulaceum</name>
    <dbReference type="NCBI Taxonomy" id="1783"/>
    <lineage>
        <taxon>Bacteria</taxon>
        <taxon>Bacillati</taxon>
        <taxon>Actinomycetota</taxon>
        <taxon>Actinomycetes</taxon>
        <taxon>Mycobacteriales</taxon>
        <taxon>Mycobacteriaceae</taxon>
        <taxon>Mycobacterium</taxon>
    </lineage>
</organism>
<dbReference type="PANTHER" id="PTHR43299">
    <property type="entry name" value="UPF0718 PROTEIN YRAQ"/>
    <property type="match status" value="1"/>
</dbReference>
<dbReference type="InterPro" id="IPR005524">
    <property type="entry name" value="DUF318"/>
</dbReference>
<feature type="transmembrane region" description="Helical" evidence="8">
    <location>
        <begin position="122"/>
        <end position="145"/>
    </location>
</feature>
<dbReference type="GO" id="GO:0005886">
    <property type="term" value="C:plasma membrane"/>
    <property type="evidence" value="ECO:0007669"/>
    <property type="project" value="UniProtKB-SubCell"/>
</dbReference>
<evidence type="ECO:0000256" key="5">
    <source>
        <dbReference type="ARBA" id="ARBA00022989"/>
    </source>
</evidence>
<comment type="similarity">
    <text evidence="2">Belongs to the UPF0718 family.</text>
</comment>
<evidence type="ECO:0000256" key="2">
    <source>
        <dbReference type="ARBA" id="ARBA00006386"/>
    </source>
</evidence>
<feature type="region of interest" description="Disordered" evidence="7">
    <location>
        <begin position="206"/>
        <end position="226"/>
    </location>
</feature>
<evidence type="ECO:0000256" key="8">
    <source>
        <dbReference type="SAM" id="Phobius"/>
    </source>
</evidence>
<dbReference type="AlphaFoldDB" id="A0A1A2V8K9"/>
<feature type="transmembrane region" description="Helical" evidence="8">
    <location>
        <begin position="237"/>
        <end position="263"/>
    </location>
</feature>
<gene>
    <name evidence="9" type="ORF">A5679_20605</name>
</gene>
<feature type="transmembrane region" description="Helical" evidence="8">
    <location>
        <begin position="275"/>
        <end position="293"/>
    </location>
</feature>
<keyword evidence="5 8" id="KW-1133">Transmembrane helix</keyword>
<evidence type="ECO:0000256" key="4">
    <source>
        <dbReference type="ARBA" id="ARBA00022692"/>
    </source>
</evidence>
<evidence type="ECO:0000313" key="10">
    <source>
        <dbReference type="Proteomes" id="UP000092207"/>
    </source>
</evidence>
<feature type="transmembrane region" description="Helical" evidence="8">
    <location>
        <begin position="16"/>
        <end position="36"/>
    </location>
</feature>
<proteinExistence type="inferred from homology"/>
<protein>
    <submittedName>
        <fullName evidence="9">Permease</fullName>
    </submittedName>
</protein>
<accession>A0A1A2V8K9</accession>
<evidence type="ECO:0000313" key="9">
    <source>
        <dbReference type="EMBL" id="OBH97638.1"/>
    </source>
</evidence>
<name>A0A1A2V8K9_MYCSC</name>
<dbReference type="EMBL" id="LZJY01000274">
    <property type="protein sequence ID" value="OBH97638.1"/>
    <property type="molecule type" value="Genomic_DNA"/>
</dbReference>
<keyword evidence="6 8" id="KW-0472">Membrane</keyword>
<evidence type="ECO:0000256" key="7">
    <source>
        <dbReference type="SAM" id="MobiDB-lite"/>
    </source>
</evidence>
<evidence type="ECO:0000256" key="1">
    <source>
        <dbReference type="ARBA" id="ARBA00004651"/>
    </source>
</evidence>
<evidence type="ECO:0000256" key="6">
    <source>
        <dbReference type="ARBA" id="ARBA00023136"/>
    </source>
</evidence>